<evidence type="ECO:0000313" key="1">
    <source>
        <dbReference type="EMBL" id="MBM7703833.1"/>
    </source>
</evidence>
<evidence type="ECO:0000313" key="2">
    <source>
        <dbReference type="Proteomes" id="UP000809829"/>
    </source>
</evidence>
<comment type="caution">
    <text evidence="1">The sequence shown here is derived from an EMBL/GenBank/DDBJ whole genome shotgun (WGS) entry which is preliminary data.</text>
</comment>
<name>A0ABS2QXD2_9BACI</name>
<dbReference type="InterPro" id="IPR027417">
    <property type="entry name" value="P-loop_NTPase"/>
</dbReference>
<dbReference type="RefSeq" id="WP_205187800.1">
    <property type="nucleotide sequence ID" value="NZ_JAFBFC010000004.1"/>
</dbReference>
<dbReference type="SUPFAM" id="SSF52540">
    <property type="entry name" value="P-loop containing nucleoside triphosphate hydrolases"/>
    <property type="match status" value="1"/>
</dbReference>
<gene>
    <name evidence="1" type="ORF">JOC83_002682</name>
</gene>
<proteinExistence type="predicted"/>
<dbReference type="EMBL" id="JAFBFC010000004">
    <property type="protein sequence ID" value="MBM7703833.1"/>
    <property type="molecule type" value="Genomic_DNA"/>
</dbReference>
<dbReference type="Proteomes" id="UP000809829">
    <property type="component" value="Unassembled WGS sequence"/>
</dbReference>
<dbReference type="Gene3D" id="3.40.50.300">
    <property type="entry name" value="P-loop containing nucleotide triphosphate hydrolases"/>
    <property type="match status" value="1"/>
</dbReference>
<sequence length="185" mass="21894">MNELLRFEHVSKTIYNKKVLENLSFSLFNNESLEIVCSNHLEKETLLHLLLLRDQPDNGDIYLNNKALLKMKARERRLAQQQILLIDDHTINSLYNDFLVAPASLKSLLLIYDVSFKIEMEKTAHMMFIKKLKERFQISLLYLSYDQKSHLDSTRTLILKEGRVVKRNSFVNKKYLTNDKKVYKN</sequence>
<accession>A0ABS2QXD2</accession>
<organism evidence="1 2">
    <name type="scientific">Priestia iocasae</name>
    <dbReference type="NCBI Taxonomy" id="2291674"/>
    <lineage>
        <taxon>Bacteria</taxon>
        <taxon>Bacillati</taxon>
        <taxon>Bacillota</taxon>
        <taxon>Bacilli</taxon>
        <taxon>Bacillales</taxon>
        <taxon>Bacillaceae</taxon>
        <taxon>Priestia</taxon>
    </lineage>
</organism>
<protein>
    <submittedName>
        <fullName evidence="1">ABC-type transporter Mla maintaining outer membrane lipid asymmetry ATPase subunit MlaF</fullName>
    </submittedName>
</protein>
<keyword evidence="2" id="KW-1185">Reference proteome</keyword>
<reference evidence="1 2" key="1">
    <citation type="submission" date="2021-01" db="EMBL/GenBank/DDBJ databases">
        <title>Genomic Encyclopedia of Type Strains, Phase IV (KMG-IV): sequencing the most valuable type-strain genomes for metagenomic binning, comparative biology and taxonomic classification.</title>
        <authorList>
            <person name="Goeker M."/>
        </authorList>
    </citation>
    <scope>NUCLEOTIDE SEQUENCE [LARGE SCALE GENOMIC DNA]</scope>
    <source>
        <strain evidence="1 2">DSM 104297</strain>
    </source>
</reference>